<keyword evidence="2" id="KW-0677">Repeat</keyword>
<feature type="domain" description="HTH myb-type" evidence="6">
    <location>
        <begin position="9"/>
        <end position="61"/>
    </location>
</feature>
<sequence length="422" mass="45705">MGRTPCCYQKGLRKGAWTAEEDQRLLSYVKQHGEGGWRSLPHKAGLLRCGKSCRLRWANYLRPGIRRGEFSPEEEETIIRLHANLGNRWSTIARHLYRRTDNEVKNYWNTRLKRRVEAEVSKSKDHPIILSKTSNNDDINPIIINSSSLVSCDEDSTSANSDTFSGVTKDCTITSSTTTTSHGVTELLSTTSADVLNQGVPNLATTNASSTISQRCHKNNNALETKLLSESSHVNKSTNSTSSTSTNCICDDHLDHDQVSRSANSTSSASRVLLNKIASKLALINLEKIIGSGGIGVGGVGGGGGGGYSSLESSLASNSTPSVNDNSSTDVVEDLLEEVVETGFSAVCGTSGEELCQQGLEIFDFGDLTLEANNNFLVEKTTAANYYNAKEGDDNTTTSYSLDQLLLTSFPKDCFEDLIGHL</sequence>
<organism evidence="7 8">
    <name type="scientific">Trema orientale</name>
    <name type="common">Charcoal tree</name>
    <name type="synonym">Celtis orientalis</name>
    <dbReference type="NCBI Taxonomy" id="63057"/>
    <lineage>
        <taxon>Eukaryota</taxon>
        <taxon>Viridiplantae</taxon>
        <taxon>Streptophyta</taxon>
        <taxon>Embryophyta</taxon>
        <taxon>Tracheophyta</taxon>
        <taxon>Spermatophyta</taxon>
        <taxon>Magnoliopsida</taxon>
        <taxon>eudicotyledons</taxon>
        <taxon>Gunneridae</taxon>
        <taxon>Pentapetalae</taxon>
        <taxon>rosids</taxon>
        <taxon>fabids</taxon>
        <taxon>Rosales</taxon>
        <taxon>Cannabaceae</taxon>
        <taxon>Trema</taxon>
    </lineage>
</organism>
<comment type="subcellular location">
    <subcellularLocation>
        <location evidence="1">Nucleus</location>
    </subcellularLocation>
</comment>
<dbReference type="Gene3D" id="1.10.10.60">
    <property type="entry name" value="Homeodomain-like"/>
    <property type="match status" value="2"/>
</dbReference>
<evidence type="ECO:0000256" key="1">
    <source>
        <dbReference type="ARBA" id="ARBA00004123"/>
    </source>
</evidence>
<protein>
    <submittedName>
        <fullName evidence="7">GAMYB transcription factor</fullName>
    </submittedName>
</protein>
<dbReference type="STRING" id="63057.A0A2P5F6X8"/>
<dbReference type="Pfam" id="PF00249">
    <property type="entry name" value="Myb_DNA-binding"/>
    <property type="match status" value="2"/>
</dbReference>
<feature type="domain" description="Myb-like" evidence="5">
    <location>
        <begin position="62"/>
        <end position="112"/>
    </location>
</feature>
<evidence type="ECO:0000256" key="3">
    <source>
        <dbReference type="ARBA" id="ARBA00023125"/>
    </source>
</evidence>
<keyword evidence="4" id="KW-0539">Nucleus</keyword>
<comment type="caution">
    <text evidence="7">The sequence shown here is derived from an EMBL/GenBank/DDBJ whole genome shotgun (WGS) entry which is preliminary data.</text>
</comment>
<dbReference type="EMBL" id="JXTC01000057">
    <property type="protein sequence ID" value="PON93558.1"/>
    <property type="molecule type" value="Genomic_DNA"/>
</dbReference>
<dbReference type="GO" id="GO:0003677">
    <property type="term" value="F:DNA binding"/>
    <property type="evidence" value="ECO:0007669"/>
    <property type="project" value="UniProtKB-KW"/>
</dbReference>
<keyword evidence="8" id="KW-1185">Reference proteome</keyword>
<proteinExistence type="predicted"/>
<feature type="domain" description="HTH myb-type" evidence="6">
    <location>
        <begin position="62"/>
        <end position="116"/>
    </location>
</feature>
<dbReference type="SMART" id="SM00717">
    <property type="entry name" value="SANT"/>
    <property type="match status" value="2"/>
</dbReference>
<evidence type="ECO:0000313" key="7">
    <source>
        <dbReference type="EMBL" id="PON93558.1"/>
    </source>
</evidence>
<dbReference type="PANTHER" id="PTHR10641:SF1328">
    <property type="entry name" value="TRANSCRIPTION FACTOR MYB34"/>
    <property type="match status" value="1"/>
</dbReference>
<dbReference type="GO" id="GO:0005634">
    <property type="term" value="C:nucleus"/>
    <property type="evidence" value="ECO:0007669"/>
    <property type="project" value="UniProtKB-SubCell"/>
</dbReference>
<dbReference type="PROSITE" id="PS50090">
    <property type="entry name" value="MYB_LIKE"/>
    <property type="match status" value="2"/>
</dbReference>
<feature type="domain" description="Myb-like" evidence="5">
    <location>
        <begin position="9"/>
        <end position="61"/>
    </location>
</feature>
<dbReference type="PANTHER" id="PTHR10641">
    <property type="entry name" value="MYB FAMILY TRANSCRIPTION FACTOR"/>
    <property type="match status" value="1"/>
</dbReference>
<name>A0A2P5F6X8_TREOI</name>
<dbReference type="CDD" id="cd00167">
    <property type="entry name" value="SANT"/>
    <property type="match status" value="2"/>
</dbReference>
<dbReference type="InterPro" id="IPR015495">
    <property type="entry name" value="Myb_TF_plants"/>
</dbReference>
<accession>A0A2P5F6X8</accession>
<dbReference type="PROSITE" id="PS51294">
    <property type="entry name" value="HTH_MYB"/>
    <property type="match status" value="2"/>
</dbReference>
<dbReference type="SUPFAM" id="SSF46689">
    <property type="entry name" value="Homeodomain-like"/>
    <property type="match status" value="1"/>
</dbReference>
<dbReference type="InterPro" id="IPR001005">
    <property type="entry name" value="SANT/Myb"/>
</dbReference>
<evidence type="ECO:0000259" key="6">
    <source>
        <dbReference type="PROSITE" id="PS51294"/>
    </source>
</evidence>
<dbReference type="AlphaFoldDB" id="A0A2P5F6X8"/>
<evidence type="ECO:0000256" key="4">
    <source>
        <dbReference type="ARBA" id="ARBA00023242"/>
    </source>
</evidence>
<evidence type="ECO:0000259" key="5">
    <source>
        <dbReference type="PROSITE" id="PS50090"/>
    </source>
</evidence>
<dbReference type="OrthoDB" id="2143914at2759"/>
<dbReference type="InParanoid" id="A0A2P5F6X8"/>
<evidence type="ECO:0000313" key="8">
    <source>
        <dbReference type="Proteomes" id="UP000237000"/>
    </source>
</evidence>
<dbReference type="Proteomes" id="UP000237000">
    <property type="component" value="Unassembled WGS sequence"/>
</dbReference>
<reference evidence="8" key="1">
    <citation type="submission" date="2016-06" db="EMBL/GenBank/DDBJ databases">
        <title>Parallel loss of symbiosis genes in relatives of nitrogen-fixing non-legume Parasponia.</title>
        <authorList>
            <person name="Van Velzen R."/>
            <person name="Holmer R."/>
            <person name="Bu F."/>
            <person name="Rutten L."/>
            <person name="Van Zeijl A."/>
            <person name="Liu W."/>
            <person name="Santuari L."/>
            <person name="Cao Q."/>
            <person name="Sharma T."/>
            <person name="Shen D."/>
            <person name="Roswanjaya Y."/>
            <person name="Wardhani T."/>
            <person name="Kalhor M.S."/>
            <person name="Jansen J."/>
            <person name="Van den Hoogen J."/>
            <person name="Gungor B."/>
            <person name="Hartog M."/>
            <person name="Hontelez J."/>
            <person name="Verver J."/>
            <person name="Yang W.-C."/>
            <person name="Schijlen E."/>
            <person name="Repin R."/>
            <person name="Schilthuizen M."/>
            <person name="Schranz E."/>
            <person name="Heidstra R."/>
            <person name="Miyata K."/>
            <person name="Fedorova E."/>
            <person name="Kohlen W."/>
            <person name="Bisseling T."/>
            <person name="Smit S."/>
            <person name="Geurts R."/>
        </authorList>
    </citation>
    <scope>NUCLEOTIDE SEQUENCE [LARGE SCALE GENOMIC DNA]</scope>
    <source>
        <strain evidence="8">cv. RG33-2</strain>
    </source>
</reference>
<dbReference type="FunFam" id="1.10.10.60:FF:000001">
    <property type="entry name" value="MYB-related transcription factor"/>
    <property type="match status" value="1"/>
</dbReference>
<dbReference type="InterPro" id="IPR017930">
    <property type="entry name" value="Myb_dom"/>
</dbReference>
<evidence type="ECO:0000256" key="2">
    <source>
        <dbReference type="ARBA" id="ARBA00022737"/>
    </source>
</evidence>
<gene>
    <name evidence="7" type="ORF">TorRG33x02_105420</name>
</gene>
<keyword evidence="3" id="KW-0238">DNA-binding</keyword>
<dbReference type="InterPro" id="IPR009057">
    <property type="entry name" value="Homeodomain-like_sf"/>
</dbReference>